<dbReference type="EMBL" id="CP001818">
    <property type="protein sequence ID" value="ACZ19824.1"/>
    <property type="molecule type" value="Genomic_DNA"/>
</dbReference>
<evidence type="ECO:0000256" key="3">
    <source>
        <dbReference type="ARBA" id="ARBA00022729"/>
    </source>
</evidence>
<sequence>MIERMRRFVLVLALMWVWAAPPALGADLKVGAANGIKAPFERIIRNYMESTGAKVSVTYDVSGNLARQASMGAELDLLILSEPNWGKFVESKGVMVKDRVLAYSPMVMWSPVDPPLTVKDLKERKIKLAIPDPETAAYGRSAREYLKREGLWDEMLASRRLAIGGGPQRALAVAMAGGADAAIANLSSAMEVGRGRWVQIPGEGNEFVIYVPKGVKEDAVRLVRYLIGPEARRILEASGFTVR</sequence>
<keyword evidence="6" id="KW-1185">Reference proteome</keyword>
<dbReference type="STRING" id="525903.Taci_1603"/>
<dbReference type="PANTHER" id="PTHR30632">
    <property type="entry name" value="MOLYBDATE-BINDING PERIPLASMIC PROTEIN"/>
    <property type="match status" value="1"/>
</dbReference>
<evidence type="ECO:0000313" key="5">
    <source>
        <dbReference type="EMBL" id="ACZ19824.1"/>
    </source>
</evidence>
<dbReference type="NCBIfam" id="TIGR01256">
    <property type="entry name" value="modA"/>
    <property type="match status" value="1"/>
</dbReference>
<dbReference type="GO" id="GO:0030973">
    <property type="term" value="F:molybdate ion binding"/>
    <property type="evidence" value="ECO:0007669"/>
    <property type="project" value="TreeGrafter"/>
</dbReference>
<gene>
    <name evidence="5" type="ordered locus">Taci_1603</name>
</gene>
<name>D1B733_THEAS</name>
<dbReference type="InterPro" id="IPR005950">
    <property type="entry name" value="ModA"/>
</dbReference>
<dbReference type="InterPro" id="IPR050682">
    <property type="entry name" value="ModA/WtpA"/>
</dbReference>
<evidence type="ECO:0000256" key="2">
    <source>
        <dbReference type="ARBA" id="ARBA00022723"/>
    </source>
</evidence>
<keyword evidence="2" id="KW-0479">Metal-binding</keyword>
<organism evidence="5 6">
    <name type="scientific">Thermanaerovibrio acidaminovorans (strain ATCC 49978 / DSM 6589 / Su883)</name>
    <name type="common">Selenomonas acidaminovorans</name>
    <dbReference type="NCBI Taxonomy" id="525903"/>
    <lineage>
        <taxon>Bacteria</taxon>
        <taxon>Thermotogati</taxon>
        <taxon>Synergistota</taxon>
        <taxon>Synergistia</taxon>
        <taxon>Synergistales</taxon>
        <taxon>Synergistaceae</taxon>
        <taxon>Thermanaerovibrio</taxon>
    </lineage>
</organism>
<dbReference type="OrthoDB" id="4283at2"/>
<dbReference type="Pfam" id="PF13531">
    <property type="entry name" value="SBP_bac_11"/>
    <property type="match status" value="1"/>
</dbReference>
<accession>D1B733</accession>
<evidence type="ECO:0000256" key="4">
    <source>
        <dbReference type="SAM" id="SignalP"/>
    </source>
</evidence>
<dbReference type="PANTHER" id="PTHR30632:SF14">
    <property type="entry name" value="TUNGSTATE_MOLYBDATE_CHROMATE-BINDING PROTEIN MODA"/>
    <property type="match status" value="1"/>
</dbReference>
<dbReference type="Gene3D" id="3.40.190.10">
    <property type="entry name" value="Periplasmic binding protein-like II"/>
    <property type="match status" value="2"/>
</dbReference>
<evidence type="ECO:0000313" key="6">
    <source>
        <dbReference type="Proteomes" id="UP000002030"/>
    </source>
</evidence>
<proteinExistence type="inferred from homology"/>
<dbReference type="EnsemblBacteria" id="ACZ19824">
    <property type="protein sequence ID" value="ACZ19824"/>
    <property type="gene ID" value="Taci_1603"/>
</dbReference>
<dbReference type="KEGG" id="tai:Taci_1603"/>
<feature type="chain" id="PRO_5003021319" evidence="4">
    <location>
        <begin position="26"/>
        <end position="243"/>
    </location>
</feature>
<dbReference type="HOGENOM" id="CLU_1142160_0_0_0"/>
<evidence type="ECO:0000256" key="1">
    <source>
        <dbReference type="ARBA" id="ARBA00009175"/>
    </source>
</evidence>
<dbReference type="SUPFAM" id="SSF53850">
    <property type="entry name" value="Periplasmic binding protein-like II"/>
    <property type="match status" value="1"/>
</dbReference>
<comment type="similarity">
    <text evidence="1">Belongs to the bacterial solute-binding protein ModA family.</text>
</comment>
<dbReference type="AlphaFoldDB" id="D1B733"/>
<dbReference type="GO" id="GO:0046872">
    <property type="term" value="F:metal ion binding"/>
    <property type="evidence" value="ECO:0007669"/>
    <property type="project" value="UniProtKB-KW"/>
</dbReference>
<dbReference type="eggNOG" id="COG0725">
    <property type="taxonomic scope" value="Bacteria"/>
</dbReference>
<protein>
    <submittedName>
        <fullName evidence="5">Molybdenum ABC transporter, periplasmic molybdate-binding protein</fullName>
    </submittedName>
</protein>
<feature type="signal peptide" evidence="4">
    <location>
        <begin position="1"/>
        <end position="25"/>
    </location>
</feature>
<keyword evidence="3 4" id="KW-0732">Signal</keyword>
<reference evidence="5 6" key="1">
    <citation type="journal article" date="2009" name="Stand. Genomic Sci.">
        <title>Complete genome sequence of Thermanaerovibrio acidaminovorans type strain (Su883).</title>
        <authorList>
            <person name="Chovatia M."/>
            <person name="Sikorski J."/>
            <person name="Schroder M."/>
            <person name="Lapidus A."/>
            <person name="Nolan M."/>
            <person name="Tice H."/>
            <person name="Glavina Del Rio T."/>
            <person name="Copeland A."/>
            <person name="Cheng J.F."/>
            <person name="Lucas S."/>
            <person name="Chen F."/>
            <person name="Bruce D."/>
            <person name="Goodwin L."/>
            <person name="Pitluck S."/>
            <person name="Ivanova N."/>
            <person name="Mavromatis K."/>
            <person name="Ovchinnikova G."/>
            <person name="Pati A."/>
            <person name="Chen A."/>
            <person name="Palaniappan K."/>
            <person name="Land M."/>
            <person name="Hauser L."/>
            <person name="Chang Y.J."/>
            <person name="Jeffries C.D."/>
            <person name="Chain P."/>
            <person name="Saunders E."/>
            <person name="Detter J.C."/>
            <person name="Brettin T."/>
            <person name="Rohde M."/>
            <person name="Goker M."/>
            <person name="Spring S."/>
            <person name="Bristow J."/>
            <person name="Markowitz V."/>
            <person name="Hugenholtz P."/>
            <person name="Kyrpides N.C."/>
            <person name="Klenk H.P."/>
            <person name="Eisen J.A."/>
        </authorList>
    </citation>
    <scope>NUCLEOTIDE SEQUENCE [LARGE SCALE GENOMIC DNA]</scope>
    <source>
        <strain evidence="6">ATCC 49978 / DSM 6589 / Su883</strain>
    </source>
</reference>
<dbReference type="Proteomes" id="UP000002030">
    <property type="component" value="Chromosome"/>
</dbReference>
<dbReference type="GO" id="GO:0015689">
    <property type="term" value="P:molybdate ion transport"/>
    <property type="evidence" value="ECO:0007669"/>
    <property type="project" value="InterPro"/>
</dbReference>